<dbReference type="InterPro" id="IPR020579">
    <property type="entry name" value="Exonuc_VII_lsu_C"/>
</dbReference>
<dbReference type="OrthoDB" id="9802795at2"/>
<dbReference type="Proteomes" id="UP000050277">
    <property type="component" value="Unassembled WGS sequence"/>
</dbReference>
<evidence type="ECO:0000259" key="7">
    <source>
        <dbReference type="Pfam" id="PF02601"/>
    </source>
</evidence>
<dbReference type="AlphaFoldDB" id="A0A0N8GR32"/>
<name>A0A0N8GR32_9CHLR</name>
<evidence type="ECO:0000256" key="4">
    <source>
        <dbReference type="ARBA" id="ARBA00022839"/>
    </source>
</evidence>
<organism evidence="9 10">
    <name type="scientific">Herpetosiphon geysericola</name>
    <dbReference type="NCBI Taxonomy" id="70996"/>
    <lineage>
        <taxon>Bacteria</taxon>
        <taxon>Bacillati</taxon>
        <taxon>Chloroflexota</taxon>
        <taxon>Chloroflexia</taxon>
        <taxon>Herpetosiphonales</taxon>
        <taxon>Herpetosiphonaceae</taxon>
        <taxon>Herpetosiphon</taxon>
    </lineage>
</organism>
<evidence type="ECO:0000313" key="9">
    <source>
        <dbReference type="EMBL" id="KPL85370.1"/>
    </source>
</evidence>
<dbReference type="EMBL" id="LGKP01000025">
    <property type="protein sequence ID" value="KPL85370.1"/>
    <property type="molecule type" value="Genomic_DNA"/>
</dbReference>
<keyword evidence="10" id="KW-1185">Reference proteome</keyword>
<dbReference type="EC" id="3.1.11.6" evidence="5"/>
<dbReference type="CDD" id="cd04489">
    <property type="entry name" value="ExoVII_LU_OBF"/>
    <property type="match status" value="1"/>
</dbReference>
<protein>
    <recommendedName>
        <fullName evidence="5">Exodeoxyribonuclease 7 large subunit</fullName>
        <ecNumber evidence="5">3.1.11.6</ecNumber>
    </recommendedName>
    <alternativeName>
        <fullName evidence="5">Exodeoxyribonuclease VII large subunit</fullName>
        <shortName evidence="5">Exonuclease VII large subunit</shortName>
    </alternativeName>
</protein>
<evidence type="ECO:0000256" key="6">
    <source>
        <dbReference type="RuleBase" id="RU004355"/>
    </source>
</evidence>
<dbReference type="GO" id="GO:0006308">
    <property type="term" value="P:DNA catabolic process"/>
    <property type="evidence" value="ECO:0007669"/>
    <property type="project" value="UniProtKB-UniRule"/>
</dbReference>
<proteinExistence type="inferred from homology"/>
<evidence type="ECO:0000259" key="8">
    <source>
        <dbReference type="Pfam" id="PF13742"/>
    </source>
</evidence>
<reference evidence="9 10" key="1">
    <citation type="submission" date="2015-07" db="EMBL/GenBank/DDBJ databases">
        <title>Whole genome sequence of Herpetosiphon geysericola DSM 7119.</title>
        <authorList>
            <person name="Hemp J."/>
            <person name="Ward L.M."/>
            <person name="Pace L.A."/>
            <person name="Fischer W.W."/>
        </authorList>
    </citation>
    <scope>NUCLEOTIDE SEQUENCE [LARGE SCALE GENOMIC DNA]</scope>
    <source>
        <strain evidence="9 10">DSM 7119</strain>
    </source>
</reference>
<dbReference type="InterPro" id="IPR003753">
    <property type="entry name" value="Exonuc_VII_L"/>
</dbReference>
<dbReference type="GO" id="GO:0009318">
    <property type="term" value="C:exodeoxyribonuclease VII complex"/>
    <property type="evidence" value="ECO:0007669"/>
    <property type="project" value="UniProtKB-UniRule"/>
</dbReference>
<evidence type="ECO:0000256" key="3">
    <source>
        <dbReference type="ARBA" id="ARBA00022801"/>
    </source>
</evidence>
<sequence length="392" mass="43559">MEQLSVSELCGYINAVLTSDPVVSDVWVFGEVSNCKRHSSGHWYLTLKEADARIDAVIWRSTALRLSYLPQDGMAILGHGKVELYNGRLQLYLDFITPAGEGLLQAQYERLKAQLEAEGLTERKRPLPLFPQRIGIVTSPTGAALQDMLNVLRRRFPLAEVIIAPALVQGEDAAPSIVEALYELFDFEPDVIIVARGGGSIEDLWAFNEEIVARAVFASPVPVVTGVGHETDTTIVDFVADLRAPTPSAAAELVTPDLATLRDELINQVGLLHGLFQGRLQLLRSELNQQQQQLLRHDPQLRLQQGHEHMTIQQQRLQRAMQRMLEMARLKVQVAERSLVALNPERTLARGYAVVLHAGHAITNRNQVAVGETISIQLHHGQIQATIDELRD</sequence>
<comment type="similarity">
    <text evidence="5 6">Belongs to the XseA family.</text>
</comment>
<keyword evidence="2 5" id="KW-0540">Nuclease</keyword>
<comment type="function">
    <text evidence="5">Bidirectionally degrades single-stranded DNA into large acid-insoluble oligonucleotides, which are then degraded further into small acid-soluble oligonucleotides.</text>
</comment>
<gene>
    <name evidence="5" type="primary">xseA</name>
    <name evidence="9" type="ORF">SE18_17080</name>
</gene>
<dbReference type="Pfam" id="PF13742">
    <property type="entry name" value="tRNA_anti_2"/>
    <property type="match status" value="1"/>
</dbReference>
<dbReference type="STRING" id="70996.SE18_17080"/>
<dbReference type="Pfam" id="PF02601">
    <property type="entry name" value="Exonuc_VII_L"/>
    <property type="match status" value="1"/>
</dbReference>
<dbReference type="GO" id="GO:0003676">
    <property type="term" value="F:nucleic acid binding"/>
    <property type="evidence" value="ECO:0007669"/>
    <property type="project" value="InterPro"/>
</dbReference>
<comment type="subunit">
    <text evidence="5">Heterooligomer composed of large and small subunits.</text>
</comment>
<dbReference type="RefSeq" id="WP_054535668.1">
    <property type="nucleotide sequence ID" value="NZ_LGKP01000025.1"/>
</dbReference>
<keyword evidence="1 5" id="KW-0963">Cytoplasm</keyword>
<dbReference type="PANTHER" id="PTHR30008:SF0">
    <property type="entry name" value="EXODEOXYRIBONUCLEASE 7 LARGE SUBUNIT"/>
    <property type="match status" value="1"/>
</dbReference>
<evidence type="ECO:0000256" key="5">
    <source>
        <dbReference type="HAMAP-Rule" id="MF_00378"/>
    </source>
</evidence>
<evidence type="ECO:0000256" key="2">
    <source>
        <dbReference type="ARBA" id="ARBA00022722"/>
    </source>
</evidence>
<keyword evidence="4 5" id="KW-0269">Exonuclease</keyword>
<dbReference type="HAMAP" id="MF_00378">
    <property type="entry name" value="Exonuc_7_L"/>
    <property type="match status" value="1"/>
</dbReference>
<dbReference type="GO" id="GO:0008855">
    <property type="term" value="F:exodeoxyribonuclease VII activity"/>
    <property type="evidence" value="ECO:0007669"/>
    <property type="project" value="UniProtKB-UniRule"/>
</dbReference>
<dbReference type="NCBIfam" id="TIGR00237">
    <property type="entry name" value="xseA"/>
    <property type="match status" value="1"/>
</dbReference>
<dbReference type="InterPro" id="IPR025824">
    <property type="entry name" value="OB-fold_nuc-bd_dom"/>
</dbReference>
<dbReference type="PATRIC" id="fig|70996.4.peg.289"/>
<comment type="caution">
    <text evidence="9">The sequence shown here is derived from an EMBL/GenBank/DDBJ whole genome shotgun (WGS) entry which is preliminary data.</text>
</comment>
<evidence type="ECO:0000256" key="1">
    <source>
        <dbReference type="ARBA" id="ARBA00022490"/>
    </source>
</evidence>
<feature type="domain" description="Exonuclease VII large subunit C-terminal" evidence="7">
    <location>
        <begin position="122"/>
        <end position="294"/>
    </location>
</feature>
<dbReference type="PANTHER" id="PTHR30008">
    <property type="entry name" value="EXODEOXYRIBONUCLEASE 7 LARGE SUBUNIT"/>
    <property type="match status" value="1"/>
</dbReference>
<comment type="catalytic activity">
    <reaction evidence="5 6">
        <text>Exonucleolytic cleavage in either 5'- to 3'- or 3'- to 5'-direction to yield nucleoside 5'-phosphates.</text>
        <dbReference type="EC" id="3.1.11.6"/>
    </reaction>
</comment>
<comment type="subcellular location">
    <subcellularLocation>
        <location evidence="5 6">Cytoplasm</location>
    </subcellularLocation>
</comment>
<keyword evidence="3 5" id="KW-0378">Hydrolase</keyword>
<evidence type="ECO:0000313" key="10">
    <source>
        <dbReference type="Proteomes" id="UP000050277"/>
    </source>
</evidence>
<dbReference type="GO" id="GO:0005737">
    <property type="term" value="C:cytoplasm"/>
    <property type="evidence" value="ECO:0007669"/>
    <property type="project" value="UniProtKB-SubCell"/>
</dbReference>
<accession>A0A0N8GR32</accession>
<feature type="domain" description="OB-fold nucleic acid binding" evidence="8">
    <location>
        <begin position="4"/>
        <end position="94"/>
    </location>
</feature>